<dbReference type="OrthoDB" id="9807187at2"/>
<keyword evidence="3" id="KW-1003">Cell membrane</keyword>
<dbReference type="NCBIfam" id="NF006518">
    <property type="entry name" value="PRK08965.1-2"/>
    <property type="match status" value="1"/>
</dbReference>
<dbReference type="PANTHER" id="PTHR34584">
    <property type="entry name" value="NA(+)/H(+) ANTIPORTER SUBUNIT E1"/>
    <property type="match status" value="1"/>
</dbReference>
<evidence type="ECO:0000313" key="9">
    <source>
        <dbReference type="Proteomes" id="UP000319812"/>
    </source>
</evidence>
<accession>A0A4Y4ETU1</accession>
<proteinExistence type="inferred from homology"/>
<protein>
    <submittedName>
        <fullName evidence="8">Na+/H+ antiporter subunit E</fullName>
    </submittedName>
</protein>
<reference evidence="8 9" key="1">
    <citation type="submission" date="2019-06" db="EMBL/GenBank/DDBJ databases">
        <title>Whole genome shotgun sequence of Halomonas halmophila NBRC 15537.</title>
        <authorList>
            <person name="Hosoyama A."/>
            <person name="Uohara A."/>
            <person name="Ohji S."/>
            <person name="Ichikawa N."/>
        </authorList>
    </citation>
    <scope>NUCLEOTIDE SEQUENCE [LARGE SCALE GENOMIC DNA]</scope>
    <source>
        <strain evidence="8 9">NBRC 15537</strain>
    </source>
</reference>
<evidence type="ECO:0000256" key="6">
    <source>
        <dbReference type="ARBA" id="ARBA00023136"/>
    </source>
</evidence>
<dbReference type="GO" id="GO:0008324">
    <property type="term" value="F:monoatomic cation transmembrane transporter activity"/>
    <property type="evidence" value="ECO:0007669"/>
    <property type="project" value="InterPro"/>
</dbReference>
<keyword evidence="5 7" id="KW-1133">Transmembrane helix</keyword>
<sequence length="169" mass="19491">MIKSRRWLPVPLLSLLLLAVWLMMVRSLAPGHILLGSVLAVVIPLGTYRFWDVQPNVRRPGLLVRFILRVLGDIITANIQVAWLIVNPWRRTRPHFVEYPLMLQERFTITLLANTISLTPGTVSANLRMDGETLLIHALDVDDDEALIEQIRERYERPLKEIYECSTSR</sequence>
<evidence type="ECO:0000256" key="3">
    <source>
        <dbReference type="ARBA" id="ARBA00022475"/>
    </source>
</evidence>
<comment type="similarity">
    <text evidence="2">Belongs to the CPA3 antiporters (TC 2.A.63) subunit E family.</text>
</comment>
<evidence type="ECO:0000256" key="2">
    <source>
        <dbReference type="ARBA" id="ARBA00006228"/>
    </source>
</evidence>
<name>A0A4Y4ETU1_9GAMM</name>
<dbReference type="Pfam" id="PF01899">
    <property type="entry name" value="MNHE"/>
    <property type="match status" value="1"/>
</dbReference>
<dbReference type="InterPro" id="IPR002758">
    <property type="entry name" value="Cation_antiport_E"/>
</dbReference>
<keyword evidence="6 7" id="KW-0472">Membrane</keyword>
<comment type="caution">
    <text evidence="8">The sequence shown here is derived from an EMBL/GenBank/DDBJ whole genome shotgun (WGS) entry which is preliminary data.</text>
</comment>
<dbReference type="PIRSF" id="PIRSF019239">
    <property type="entry name" value="MrpE"/>
    <property type="match status" value="1"/>
</dbReference>
<comment type="subcellular location">
    <subcellularLocation>
        <location evidence="1">Cell membrane</location>
        <topology evidence="1">Multi-pass membrane protein</topology>
    </subcellularLocation>
</comment>
<feature type="transmembrane region" description="Helical" evidence="7">
    <location>
        <begin position="64"/>
        <end position="86"/>
    </location>
</feature>
<dbReference type="Proteomes" id="UP000319812">
    <property type="component" value="Unassembled WGS sequence"/>
</dbReference>
<keyword evidence="4 7" id="KW-0812">Transmembrane</keyword>
<evidence type="ECO:0000256" key="1">
    <source>
        <dbReference type="ARBA" id="ARBA00004651"/>
    </source>
</evidence>
<evidence type="ECO:0000256" key="5">
    <source>
        <dbReference type="ARBA" id="ARBA00022989"/>
    </source>
</evidence>
<dbReference type="RefSeq" id="WP_141317338.1">
    <property type="nucleotide sequence ID" value="NZ_BJOC01000006.1"/>
</dbReference>
<dbReference type="PANTHER" id="PTHR34584:SF1">
    <property type="entry name" value="NA(+)_H(+) ANTIPORTER SUBUNIT E1"/>
    <property type="match status" value="1"/>
</dbReference>
<evidence type="ECO:0000256" key="4">
    <source>
        <dbReference type="ARBA" id="ARBA00022692"/>
    </source>
</evidence>
<organism evidence="8 9">
    <name type="scientific">Halomonas halmophila</name>
    <dbReference type="NCBI Taxonomy" id="252"/>
    <lineage>
        <taxon>Bacteria</taxon>
        <taxon>Pseudomonadati</taxon>
        <taxon>Pseudomonadota</taxon>
        <taxon>Gammaproteobacteria</taxon>
        <taxon>Oceanospirillales</taxon>
        <taxon>Halomonadaceae</taxon>
        <taxon>Halomonas</taxon>
    </lineage>
</organism>
<dbReference type="AlphaFoldDB" id="A0A4Y4ETU1"/>
<keyword evidence="9" id="KW-1185">Reference proteome</keyword>
<evidence type="ECO:0000313" key="8">
    <source>
        <dbReference type="EMBL" id="GED21322.1"/>
    </source>
</evidence>
<evidence type="ECO:0000256" key="7">
    <source>
        <dbReference type="SAM" id="Phobius"/>
    </source>
</evidence>
<gene>
    <name evidence="8" type="ORF">HHA01_02990</name>
</gene>
<dbReference type="GO" id="GO:0005886">
    <property type="term" value="C:plasma membrane"/>
    <property type="evidence" value="ECO:0007669"/>
    <property type="project" value="UniProtKB-SubCell"/>
</dbReference>
<dbReference type="EMBL" id="BJOC01000006">
    <property type="protein sequence ID" value="GED21322.1"/>
    <property type="molecule type" value="Genomic_DNA"/>
</dbReference>